<comment type="caution">
    <text evidence="5">The sequence shown here is derived from an EMBL/GenBank/DDBJ whole genome shotgun (WGS) entry which is preliminary data.</text>
</comment>
<evidence type="ECO:0000313" key="6">
    <source>
        <dbReference type="Proteomes" id="UP000030988"/>
    </source>
</evidence>
<keyword evidence="1" id="KW-0805">Transcription regulation</keyword>
<dbReference type="AlphaFoldDB" id="A0A0B2BX82"/>
<dbReference type="GO" id="GO:0003677">
    <property type="term" value="F:DNA binding"/>
    <property type="evidence" value="ECO:0007669"/>
    <property type="project" value="UniProtKB-KW"/>
</dbReference>
<evidence type="ECO:0000313" key="5">
    <source>
        <dbReference type="EMBL" id="KHL26203.1"/>
    </source>
</evidence>
<sequence length="232" mass="25263">MKSSEVTGPGLRNPVHGKWYADACGMAFAMELVGERWALLIVRELMLGPLRFSDLRARLPGLSAKVLTERLAGMEATGILIRRKLPPPTPAQLFQLTDWGLALEPSIQELGRWAAMSPAHDPQLPMSPVSFMLSLRTMLDRQAARTLDVQAGFTVARDSFLAELGAGAMPVRRAEPGEGTIGFAADTALPLLRVFYGKQPLHQAEQAGVAIRGDRDLARRFVALFALPPKLA</sequence>
<dbReference type="PROSITE" id="PS51118">
    <property type="entry name" value="HTH_HXLR"/>
    <property type="match status" value="1"/>
</dbReference>
<evidence type="ECO:0000256" key="1">
    <source>
        <dbReference type="ARBA" id="ARBA00023015"/>
    </source>
</evidence>
<proteinExistence type="predicted"/>
<reference evidence="5 6" key="1">
    <citation type="submission" date="2014-11" db="EMBL/GenBank/DDBJ databases">
        <title>Draft genome sequence of Kirrobacter mercurialis.</title>
        <authorList>
            <person name="Coil D.A."/>
            <person name="Eisen J.A."/>
        </authorList>
    </citation>
    <scope>NUCLEOTIDE SEQUENCE [LARGE SCALE GENOMIC DNA]</scope>
    <source>
        <strain evidence="5 6">Coronado</strain>
    </source>
</reference>
<evidence type="ECO:0000256" key="3">
    <source>
        <dbReference type="ARBA" id="ARBA00023163"/>
    </source>
</evidence>
<dbReference type="PANTHER" id="PTHR33204:SF18">
    <property type="entry name" value="TRANSCRIPTIONAL REGULATORY PROTEIN"/>
    <property type="match status" value="1"/>
</dbReference>
<protein>
    <submittedName>
        <fullName evidence="5">Transcriptional regulator</fullName>
    </submittedName>
</protein>
<feature type="domain" description="HTH hxlR-type" evidence="4">
    <location>
        <begin position="24"/>
        <end position="122"/>
    </location>
</feature>
<keyword evidence="3" id="KW-0804">Transcription</keyword>
<dbReference type="Gene3D" id="1.10.10.10">
    <property type="entry name" value="Winged helix-like DNA-binding domain superfamily/Winged helix DNA-binding domain"/>
    <property type="match status" value="1"/>
</dbReference>
<dbReference type="STRING" id="1572751.PK98_06840"/>
<dbReference type="InterPro" id="IPR002577">
    <property type="entry name" value="HTH_HxlR"/>
</dbReference>
<evidence type="ECO:0000256" key="2">
    <source>
        <dbReference type="ARBA" id="ARBA00023125"/>
    </source>
</evidence>
<name>A0A0B2BX82_9SPHN</name>
<dbReference type="RefSeq" id="WP_039095262.1">
    <property type="nucleotide sequence ID" value="NZ_JTDN01000001.1"/>
</dbReference>
<dbReference type="EMBL" id="JTDN01000001">
    <property type="protein sequence ID" value="KHL26203.1"/>
    <property type="molecule type" value="Genomic_DNA"/>
</dbReference>
<keyword evidence="2" id="KW-0238">DNA-binding</keyword>
<organism evidence="5 6">
    <name type="scientific">Croceibacterium mercuriale</name>
    <dbReference type="NCBI Taxonomy" id="1572751"/>
    <lineage>
        <taxon>Bacteria</taxon>
        <taxon>Pseudomonadati</taxon>
        <taxon>Pseudomonadota</taxon>
        <taxon>Alphaproteobacteria</taxon>
        <taxon>Sphingomonadales</taxon>
        <taxon>Erythrobacteraceae</taxon>
        <taxon>Croceibacterium</taxon>
    </lineage>
</organism>
<dbReference type="PANTHER" id="PTHR33204">
    <property type="entry name" value="TRANSCRIPTIONAL REGULATOR, MARR FAMILY"/>
    <property type="match status" value="1"/>
</dbReference>
<keyword evidence="6" id="KW-1185">Reference proteome</keyword>
<gene>
    <name evidence="5" type="ORF">PK98_06840</name>
</gene>
<evidence type="ECO:0000259" key="4">
    <source>
        <dbReference type="PROSITE" id="PS51118"/>
    </source>
</evidence>
<dbReference type="Pfam" id="PF01638">
    <property type="entry name" value="HxlR"/>
    <property type="match status" value="1"/>
</dbReference>
<dbReference type="SUPFAM" id="SSF46785">
    <property type="entry name" value="Winged helix' DNA-binding domain"/>
    <property type="match status" value="1"/>
</dbReference>
<dbReference type="InterPro" id="IPR036388">
    <property type="entry name" value="WH-like_DNA-bd_sf"/>
</dbReference>
<accession>A0A0B2BX82</accession>
<dbReference type="Proteomes" id="UP000030988">
    <property type="component" value="Unassembled WGS sequence"/>
</dbReference>
<dbReference type="InterPro" id="IPR036390">
    <property type="entry name" value="WH_DNA-bd_sf"/>
</dbReference>